<keyword evidence="2" id="KW-0812">Transmembrane</keyword>
<evidence type="ECO:0000256" key="2">
    <source>
        <dbReference type="SAM" id="Phobius"/>
    </source>
</evidence>
<evidence type="ECO:0000313" key="4">
    <source>
        <dbReference type="Proteomes" id="UP001054945"/>
    </source>
</evidence>
<proteinExistence type="predicted"/>
<accession>A0AAV4PNF3</accession>
<dbReference type="Proteomes" id="UP001054945">
    <property type="component" value="Unassembled WGS sequence"/>
</dbReference>
<feature type="transmembrane region" description="Helical" evidence="2">
    <location>
        <begin position="32"/>
        <end position="51"/>
    </location>
</feature>
<comment type="caution">
    <text evidence="3">The sequence shown here is derived from an EMBL/GenBank/DDBJ whole genome shotgun (WGS) entry which is preliminary data.</text>
</comment>
<gene>
    <name evidence="3" type="ORF">CEXT_580471</name>
</gene>
<reference evidence="3 4" key="1">
    <citation type="submission" date="2021-06" db="EMBL/GenBank/DDBJ databases">
        <title>Caerostris extrusa draft genome.</title>
        <authorList>
            <person name="Kono N."/>
            <person name="Arakawa K."/>
        </authorList>
    </citation>
    <scope>NUCLEOTIDE SEQUENCE [LARGE SCALE GENOMIC DNA]</scope>
</reference>
<keyword evidence="2" id="KW-0472">Membrane</keyword>
<keyword evidence="4" id="KW-1185">Reference proteome</keyword>
<feature type="region of interest" description="Disordered" evidence="1">
    <location>
        <begin position="48"/>
        <end position="68"/>
    </location>
</feature>
<sequence length="68" mass="7685">MPQRDSFLTLKAPLQWRLYFKSSFVTTFRLRYVIELVAVAFSSIIYSSGVSSNYGGRPQRKSPPGSPP</sequence>
<protein>
    <submittedName>
        <fullName evidence="3">Uncharacterized protein</fullName>
    </submittedName>
</protein>
<organism evidence="3 4">
    <name type="scientific">Caerostris extrusa</name>
    <name type="common">Bark spider</name>
    <name type="synonym">Caerostris bankana</name>
    <dbReference type="NCBI Taxonomy" id="172846"/>
    <lineage>
        <taxon>Eukaryota</taxon>
        <taxon>Metazoa</taxon>
        <taxon>Ecdysozoa</taxon>
        <taxon>Arthropoda</taxon>
        <taxon>Chelicerata</taxon>
        <taxon>Arachnida</taxon>
        <taxon>Araneae</taxon>
        <taxon>Araneomorphae</taxon>
        <taxon>Entelegynae</taxon>
        <taxon>Araneoidea</taxon>
        <taxon>Araneidae</taxon>
        <taxon>Caerostris</taxon>
    </lineage>
</organism>
<keyword evidence="2" id="KW-1133">Transmembrane helix</keyword>
<dbReference type="AlphaFoldDB" id="A0AAV4PNF3"/>
<evidence type="ECO:0000256" key="1">
    <source>
        <dbReference type="SAM" id="MobiDB-lite"/>
    </source>
</evidence>
<evidence type="ECO:0000313" key="3">
    <source>
        <dbReference type="EMBL" id="GIX97671.1"/>
    </source>
</evidence>
<dbReference type="EMBL" id="BPLR01004806">
    <property type="protein sequence ID" value="GIX97671.1"/>
    <property type="molecule type" value="Genomic_DNA"/>
</dbReference>
<name>A0AAV4PNF3_CAEEX</name>